<comment type="caution">
    <text evidence="2">The sequence shown here is derived from an EMBL/GenBank/DDBJ whole genome shotgun (WGS) entry which is preliminary data.</text>
</comment>
<dbReference type="Proteomes" id="UP001159179">
    <property type="component" value="Unassembled WGS sequence"/>
</dbReference>
<dbReference type="InterPro" id="IPR029063">
    <property type="entry name" value="SAM-dependent_MTases_sf"/>
</dbReference>
<dbReference type="AlphaFoldDB" id="A0AAW6SXM0"/>
<proteinExistence type="predicted"/>
<organism evidence="2 3">
    <name type="scientific">Heyndrickxia oleronia</name>
    <dbReference type="NCBI Taxonomy" id="38875"/>
    <lineage>
        <taxon>Bacteria</taxon>
        <taxon>Bacillati</taxon>
        <taxon>Bacillota</taxon>
        <taxon>Bacilli</taxon>
        <taxon>Bacillales</taxon>
        <taxon>Bacillaceae</taxon>
        <taxon>Heyndrickxia</taxon>
    </lineage>
</organism>
<evidence type="ECO:0000313" key="2">
    <source>
        <dbReference type="EMBL" id="MDH5163038.1"/>
    </source>
</evidence>
<dbReference type="Pfam" id="PF08241">
    <property type="entry name" value="Methyltransf_11"/>
    <property type="match status" value="1"/>
</dbReference>
<dbReference type="EMBL" id="JAROYP010000012">
    <property type="protein sequence ID" value="MDH5163038.1"/>
    <property type="molecule type" value="Genomic_DNA"/>
</dbReference>
<dbReference type="GO" id="GO:0008757">
    <property type="term" value="F:S-adenosylmethionine-dependent methyltransferase activity"/>
    <property type="evidence" value="ECO:0007669"/>
    <property type="project" value="InterPro"/>
</dbReference>
<dbReference type="PANTHER" id="PTHR43591:SF24">
    <property type="entry name" value="2-METHOXY-6-POLYPRENYL-1,4-BENZOQUINOL METHYLASE, MITOCHONDRIAL"/>
    <property type="match status" value="1"/>
</dbReference>
<evidence type="ECO:0000259" key="1">
    <source>
        <dbReference type="Pfam" id="PF08241"/>
    </source>
</evidence>
<dbReference type="Gene3D" id="3.40.50.150">
    <property type="entry name" value="Vaccinia Virus protein VP39"/>
    <property type="match status" value="1"/>
</dbReference>
<protein>
    <submittedName>
        <fullName evidence="2">Methyltransferase domain-containing protein</fullName>
    </submittedName>
</protein>
<dbReference type="SUPFAM" id="SSF53335">
    <property type="entry name" value="S-adenosyl-L-methionine-dependent methyltransferases"/>
    <property type="match status" value="1"/>
</dbReference>
<dbReference type="RefSeq" id="WP_280617780.1">
    <property type="nucleotide sequence ID" value="NZ_JAROYP010000012.1"/>
</dbReference>
<dbReference type="InterPro" id="IPR013216">
    <property type="entry name" value="Methyltransf_11"/>
</dbReference>
<feature type="domain" description="Methyltransferase type 11" evidence="1">
    <location>
        <begin position="42"/>
        <end position="138"/>
    </location>
</feature>
<dbReference type="PANTHER" id="PTHR43591">
    <property type="entry name" value="METHYLTRANSFERASE"/>
    <property type="match status" value="1"/>
</dbReference>
<evidence type="ECO:0000313" key="3">
    <source>
        <dbReference type="Proteomes" id="UP001159179"/>
    </source>
</evidence>
<dbReference type="GO" id="GO:0032259">
    <property type="term" value="P:methylation"/>
    <property type="evidence" value="ECO:0007669"/>
    <property type="project" value="UniProtKB-KW"/>
</dbReference>
<keyword evidence="2" id="KW-0489">Methyltransferase</keyword>
<accession>A0AAW6SXM0</accession>
<sequence length="189" mass="21323">MAGHRFSPEKADKLLDPKRTKLLNQKEIISLLDLSDHDRIADLGSGNGFFTIPFAKETDNHVYAVDVEPKMLELLKERALKEGIKNIQYVLSDLENIQLGDASVDKAFVAFVMHEIPNMEKALSEFKRILKKDGQLMIIEWDAVESQVGPPTHERISSDKMQSFLLDNGFHAKIVSLNTAVYAAIIEMK</sequence>
<gene>
    <name evidence="2" type="ORF">P5X88_19070</name>
</gene>
<name>A0AAW6SXM0_9BACI</name>
<reference evidence="2" key="1">
    <citation type="submission" date="2023-03" db="EMBL/GenBank/DDBJ databases">
        <title>Bacterial isolates from washroom surfaces on a university campus.</title>
        <authorList>
            <person name="Holman D.B."/>
            <person name="Gzyl K.E."/>
            <person name="Taheri A.E."/>
        </authorList>
    </citation>
    <scope>NUCLEOTIDE SEQUENCE</scope>
    <source>
        <strain evidence="2">RD03</strain>
    </source>
</reference>
<keyword evidence="2" id="KW-0808">Transferase</keyword>
<dbReference type="CDD" id="cd02440">
    <property type="entry name" value="AdoMet_MTases"/>
    <property type="match status" value="1"/>
</dbReference>